<dbReference type="RefSeq" id="WP_129396532.1">
    <property type="nucleotide sequence ID" value="NZ_CP025086.1"/>
</dbReference>
<dbReference type="AlphaFoldDB" id="A0A3D9Z1L8"/>
<evidence type="ECO:0000313" key="1">
    <source>
        <dbReference type="EMBL" id="REF87890.1"/>
    </source>
</evidence>
<dbReference type="Proteomes" id="UP000256900">
    <property type="component" value="Unassembled WGS sequence"/>
</dbReference>
<evidence type="ECO:0000313" key="2">
    <source>
        <dbReference type="Proteomes" id="UP000256900"/>
    </source>
</evidence>
<reference evidence="1 2" key="1">
    <citation type="submission" date="2018-08" db="EMBL/GenBank/DDBJ databases">
        <title>Genomic Encyclopedia of Type Strains, Phase IV (KMG-IV): sequencing the most valuable type-strain genomes for metagenomic binning, comparative biology and taxonomic classification.</title>
        <authorList>
            <person name="Goeker M."/>
        </authorList>
    </citation>
    <scope>NUCLEOTIDE SEQUENCE [LARGE SCALE GENOMIC DNA]</scope>
    <source>
        <strain evidence="1 2">BW863</strain>
    </source>
</reference>
<organism evidence="1 2">
    <name type="scientific">Methylovirgula ligni</name>
    <dbReference type="NCBI Taxonomy" id="569860"/>
    <lineage>
        <taxon>Bacteria</taxon>
        <taxon>Pseudomonadati</taxon>
        <taxon>Pseudomonadota</taxon>
        <taxon>Alphaproteobacteria</taxon>
        <taxon>Hyphomicrobiales</taxon>
        <taxon>Beijerinckiaceae</taxon>
        <taxon>Methylovirgula</taxon>
    </lineage>
</organism>
<dbReference type="EMBL" id="QUMO01000002">
    <property type="protein sequence ID" value="REF87890.1"/>
    <property type="molecule type" value="Genomic_DNA"/>
</dbReference>
<proteinExistence type="predicted"/>
<comment type="caution">
    <text evidence="1">The sequence shown here is derived from an EMBL/GenBank/DDBJ whole genome shotgun (WGS) entry which is preliminary data.</text>
</comment>
<gene>
    <name evidence="1" type="ORF">DES32_1527</name>
</gene>
<sequence>MQQIFDDKLLSAAAGDIAKMPVEELNSFRDYLAACDDRFSNNELVKHDCNVAHVKYDIQFNGYRALDKVLALLDFSILAMEATEGAGKPTDGKLFARVEDICSKLQHWTNLAYAFVAVRQAHNH</sequence>
<accession>A0A3D9Z1L8</accession>
<name>A0A3D9Z1L8_9HYPH</name>
<protein>
    <submittedName>
        <fullName evidence="1">Uncharacterized protein</fullName>
    </submittedName>
</protein>
<keyword evidence="2" id="KW-1185">Reference proteome</keyword>